<accession>A0A084B967</accession>
<name>A0A084B967_STACB</name>
<keyword evidence="3" id="KW-1185">Reference proteome</keyword>
<reference evidence="2 3" key="1">
    <citation type="journal article" date="2014" name="BMC Genomics">
        <title>Comparative genome sequencing reveals chemotype-specific gene clusters in the toxigenic black mold Stachybotrys.</title>
        <authorList>
            <person name="Semeiks J."/>
            <person name="Borek D."/>
            <person name="Otwinowski Z."/>
            <person name="Grishin N.V."/>
        </authorList>
    </citation>
    <scope>NUCLEOTIDE SEQUENCE [LARGE SCALE GENOMIC DNA]</scope>
    <source>
        <strain evidence="3">CBS 109288 / IBT 7711</strain>
    </source>
</reference>
<evidence type="ECO:0000256" key="1">
    <source>
        <dbReference type="SAM" id="MobiDB-lite"/>
    </source>
</evidence>
<proteinExistence type="predicted"/>
<dbReference type="HOGENOM" id="CLU_2706426_0_0_1"/>
<feature type="region of interest" description="Disordered" evidence="1">
    <location>
        <begin position="1"/>
        <end position="73"/>
    </location>
</feature>
<feature type="compositionally biased region" description="Polar residues" evidence="1">
    <location>
        <begin position="1"/>
        <end position="11"/>
    </location>
</feature>
<protein>
    <submittedName>
        <fullName evidence="2">Uncharacterized protein</fullName>
    </submittedName>
</protein>
<dbReference type="Proteomes" id="UP000028045">
    <property type="component" value="Unassembled WGS sequence"/>
</dbReference>
<organism evidence="2 3">
    <name type="scientific">Stachybotrys chartarum (strain CBS 109288 / IBT 7711)</name>
    <name type="common">Toxic black mold</name>
    <name type="synonym">Stilbospora chartarum</name>
    <dbReference type="NCBI Taxonomy" id="1280523"/>
    <lineage>
        <taxon>Eukaryota</taxon>
        <taxon>Fungi</taxon>
        <taxon>Dikarya</taxon>
        <taxon>Ascomycota</taxon>
        <taxon>Pezizomycotina</taxon>
        <taxon>Sordariomycetes</taxon>
        <taxon>Hypocreomycetidae</taxon>
        <taxon>Hypocreales</taxon>
        <taxon>Stachybotryaceae</taxon>
        <taxon>Stachybotrys</taxon>
    </lineage>
</organism>
<dbReference type="EMBL" id="KL647655">
    <property type="protein sequence ID" value="KEY74096.1"/>
    <property type="molecule type" value="Genomic_DNA"/>
</dbReference>
<sequence>MSSALGQTPDSDSVAPKAPDDAAKATTRSALRSPQPMLFETHEMRYERQKPKPKRPCGAPDDRQRHEPSVRRA</sequence>
<gene>
    <name evidence="2" type="ORF">S7711_10935</name>
</gene>
<feature type="compositionally biased region" description="Basic and acidic residues" evidence="1">
    <location>
        <begin position="40"/>
        <end position="50"/>
    </location>
</feature>
<evidence type="ECO:0000313" key="3">
    <source>
        <dbReference type="Proteomes" id="UP000028045"/>
    </source>
</evidence>
<dbReference type="AlphaFoldDB" id="A0A084B967"/>
<evidence type="ECO:0000313" key="2">
    <source>
        <dbReference type="EMBL" id="KEY74096.1"/>
    </source>
</evidence>
<feature type="compositionally biased region" description="Basic and acidic residues" evidence="1">
    <location>
        <begin position="60"/>
        <end position="73"/>
    </location>
</feature>